<name>A0A1R1PZM0_ZANCU</name>
<dbReference type="PANTHER" id="PTHR12718">
    <property type="entry name" value="CELL CYCLE CONTROL PROTEIN CWF15"/>
    <property type="match status" value="1"/>
</dbReference>
<dbReference type="GO" id="GO:0003723">
    <property type="term" value="F:RNA binding"/>
    <property type="evidence" value="ECO:0007669"/>
    <property type="project" value="TreeGrafter"/>
</dbReference>
<comment type="function">
    <text evidence="1">Involved in pre-mRNA splicing.</text>
</comment>
<reference evidence="7" key="1">
    <citation type="submission" date="2017-01" db="EMBL/GenBank/DDBJ databases">
        <authorList>
            <person name="Wang Y."/>
            <person name="White M."/>
            <person name="Kvist S."/>
            <person name="Moncalvo J.-M."/>
        </authorList>
    </citation>
    <scope>NUCLEOTIDE SEQUENCE [LARGE SCALE GENOMIC DNA]</scope>
    <source>
        <strain evidence="7">COL-18-3</strain>
    </source>
</reference>
<feature type="compositionally biased region" description="Basic and acidic residues" evidence="5">
    <location>
        <begin position="110"/>
        <end position="131"/>
    </location>
</feature>
<keyword evidence="4" id="KW-0508">mRNA splicing</keyword>
<comment type="caution">
    <text evidence="6">The sequence shown here is derived from an EMBL/GenBank/DDBJ whole genome shotgun (WGS) entry which is preliminary data.</text>
</comment>
<comment type="similarity">
    <text evidence="2">Belongs to the CWC15 family.</text>
</comment>
<keyword evidence="7" id="KW-1185">Reference proteome</keyword>
<feature type="region of interest" description="Disordered" evidence="5">
    <location>
        <begin position="1"/>
        <end position="49"/>
    </location>
</feature>
<organism evidence="6 7">
    <name type="scientific">Zancudomyces culisetae</name>
    <name type="common">Gut fungus</name>
    <name type="synonym">Smittium culisetae</name>
    <dbReference type="NCBI Taxonomy" id="1213189"/>
    <lineage>
        <taxon>Eukaryota</taxon>
        <taxon>Fungi</taxon>
        <taxon>Fungi incertae sedis</taxon>
        <taxon>Zoopagomycota</taxon>
        <taxon>Kickxellomycotina</taxon>
        <taxon>Harpellomycetes</taxon>
        <taxon>Harpellales</taxon>
        <taxon>Legeriomycetaceae</taxon>
        <taxon>Zancudomyces</taxon>
    </lineage>
</organism>
<sequence>MTTAARPTFDPARGKDSSAPTLQLSSKDLPAHKKLKYRQPGQGGDVDGIDESILREQLLKAERQHVEKIRAQLLQGVDGSENILQLRKAGNLEDESKKIEYIEYLQSMENENRSDDGAGYEDEHEHGHESEKEDEDEGGEQSEENSSDQSDESESEDETEQLMRELEKIKKERERERKKRELEEEEEELSKRNDEYLTENPLLNEDMDFEVKRRWDDDVVFKNQARGVDLNPKKRFINDMLRSDFHKKFMSRYIQ</sequence>
<feature type="region of interest" description="Disordered" evidence="5">
    <location>
        <begin position="108"/>
        <end position="199"/>
    </location>
</feature>
<gene>
    <name evidence="6" type="ORF">AX774_g25</name>
</gene>
<evidence type="ECO:0000313" key="7">
    <source>
        <dbReference type="Proteomes" id="UP000188320"/>
    </source>
</evidence>
<feature type="compositionally biased region" description="Basic and acidic residues" evidence="5">
    <location>
        <begin position="161"/>
        <end position="182"/>
    </location>
</feature>
<feature type="compositionally biased region" description="Acidic residues" evidence="5">
    <location>
        <begin position="132"/>
        <end position="160"/>
    </location>
</feature>
<evidence type="ECO:0000256" key="1">
    <source>
        <dbReference type="ARBA" id="ARBA00003777"/>
    </source>
</evidence>
<evidence type="ECO:0000256" key="3">
    <source>
        <dbReference type="ARBA" id="ARBA00022664"/>
    </source>
</evidence>
<dbReference type="OrthoDB" id="30179at2759"/>
<evidence type="ECO:0000256" key="2">
    <source>
        <dbReference type="ARBA" id="ARBA00006644"/>
    </source>
</evidence>
<accession>A0A1R1PZM0</accession>
<dbReference type="PANTHER" id="PTHR12718:SF2">
    <property type="entry name" value="SPLICEOSOME-ASSOCIATED PROTEIN CWC15 HOMOLOG"/>
    <property type="match status" value="1"/>
</dbReference>
<protein>
    <submittedName>
        <fullName evidence="6">Protein CWC15-like protein</fullName>
    </submittedName>
</protein>
<evidence type="ECO:0000313" key="6">
    <source>
        <dbReference type="EMBL" id="OMH86411.1"/>
    </source>
</evidence>
<dbReference type="GO" id="GO:0045292">
    <property type="term" value="P:mRNA cis splicing, via spliceosome"/>
    <property type="evidence" value="ECO:0007669"/>
    <property type="project" value="TreeGrafter"/>
</dbReference>
<dbReference type="Pfam" id="PF04889">
    <property type="entry name" value="Cwf_Cwc_15"/>
    <property type="match status" value="1"/>
</dbReference>
<evidence type="ECO:0000256" key="4">
    <source>
        <dbReference type="ARBA" id="ARBA00023187"/>
    </source>
</evidence>
<proteinExistence type="inferred from homology"/>
<dbReference type="GO" id="GO:0071013">
    <property type="term" value="C:catalytic step 2 spliceosome"/>
    <property type="evidence" value="ECO:0007669"/>
    <property type="project" value="TreeGrafter"/>
</dbReference>
<keyword evidence="3" id="KW-0507">mRNA processing</keyword>
<dbReference type="InterPro" id="IPR006973">
    <property type="entry name" value="Cwf_Cwc_15"/>
</dbReference>
<evidence type="ECO:0000256" key="5">
    <source>
        <dbReference type="SAM" id="MobiDB-lite"/>
    </source>
</evidence>
<dbReference type="AlphaFoldDB" id="A0A1R1PZM0"/>
<dbReference type="Proteomes" id="UP000188320">
    <property type="component" value="Unassembled WGS sequence"/>
</dbReference>
<dbReference type="EMBL" id="LSSK01000002">
    <property type="protein sequence ID" value="OMH86411.1"/>
    <property type="molecule type" value="Genomic_DNA"/>
</dbReference>